<dbReference type="Gene3D" id="3.40.50.150">
    <property type="entry name" value="Vaccinia Virus protein VP39"/>
    <property type="match status" value="1"/>
</dbReference>
<evidence type="ECO:0000256" key="4">
    <source>
        <dbReference type="ARBA" id="ARBA00022679"/>
    </source>
</evidence>
<dbReference type="PANTHER" id="PTHR44307">
    <property type="entry name" value="PHOSPHOETHANOLAMINE METHYLTRANSFERASE"/>
    <property type="match status" value="1"/>
</dbReference>
<dbReference type="Pfam" id="PF13847">
    <property type="entry name" value="Methyltransf_31"/>
    <property type="match status" value="1"/>
</dbReference>
<evidence type="ECO:0000256" key="6">
    <source>
        <dbReference type="ARBA" id="ARBA00047619"/>
    </source>
</evidence>
<dbReference type="InterPro" id="IPR025714">
    <property type="entry name" value="Methyltranfer_dom"/>
</dbReference>
<comment type="pathway">
    <text evidence="2">Lipid metabolism.</text>
</comment>
<organism evidence="9 10">
    <name type="scientific">Eumeta variegata</name>
    <name type="common">Bagworm moth</name>
    <name type="synonym">Eumeta japonica</name>
    <dbReference type="NCBI Taxonomy" id="151549"/>
    <lineage>
        <taxon>Eukaryota</taxon>
        <taxon>Metazoa</taxon>
        <taxon>Ecdysozoa</taxon>
        <taxon>Arthropoda</taxon>
        <taxon>Hexapoda</taxon>
        <taxon>Insecta</taxon>
        <taxon>Pterygota</taxon>
        <taxon>Neoptera</taxon>
        <taxon>Endopterygota</taxon>
        <taxon>Lepidoptera</taxon>
        <taxon>Glossata</taxon>
        <taxon>Ditrysia</taxon>
        <taxon>Tineoidea</taxon>
        <taxon>Psychidae</taxon>
        <taxon>Oiketicinae</taxon>
        <taxon>Eumeta</taxon>
    </lineage>
</organism>
<comment type="catalytic activity">
    <reaction evidence="6">
        <text>N,N-dimethylethanolamine phosphate + S-adenosyl-L-methionine = phosphocholine + S-adenosyl-L-homocysteine + H(+)</text>
        <dbReference type="Rhea" id="RHEA:25325"/>
        <dbReference type="ChEBI" id="CHEBI:15378"/>
        <dbReference type="ChEBI" id="CHEBI:57856"/>
        <dbReference type="ChEBI" id="CHEBI:58641"/>
        <dbReference type="ChEBI" id="CHEBI:59789"/>
        <dbReference type="ChEBI" id="CHEBI:295975"/>
        <dbReference type="EC" id="2.1.1.103"/>
    </reaction>
    <physiologicalReaction direction="left-to-right" evidence="6">
        <dbReference type="Rhea" id="RHEA:25326"/>
    </physiologicalReaction>
</comment>
<evidence type="ECO:0000256" key="1">
    <source>
        <dbReference type="ARBA" id="ARBA00004969"/>
    </source>
</evidence>
<keyword evidence="3 9" id="KW-0489">Methyltransferase</keyword>
<evidence type="ECO:0000313" key="10">
    <source>
        <dbReference type="Proteomes" id="UP000299102"/>
    </source>
</evidence>
<dbReference type="InterPro" id="IPR029063">
    <property type="entry name" value="SAM-dependent_MTases_sf"/>
</dbReference>
<dbReference type="AlphaFoldDB" id="A0A4C1SG54"/>
<feature type="domain" description="Methyltransferase" evidence="8">
    <location>
        <begin position="52"/>
        <end position="176"/>
    </location>
</feature>
<dbReference type="GO" id="GO:0032259">
    <property type="term" value="P:methylation"/>
    <property type="evidence" value="ECO:0007669"/>
    <property type="project" value="UniProtKB-KW"/>
</dbReference>
<accession>A0A4C1SG54</accession>
<keyword evidence="10" id="KW-1185">Reference proteome</keyword>
<dbReference type="PANTHER" id="PTHR44307:SF2">
    <property type="entry name" value="PHOSPHOETHANOLAMINE METHYLTRANSFERASE ISOFORM X1"/>
    <property type="match status" value="1"/>
</dbReference>
<dbReference type="Proteomes" id="UP000299102">
    <property type="component" value="Unassembled WGS sequence"/>
</dbReference>
<evidence type="ECO:0000256" key="2">
    <source>
        <dbReference type="ARBA" id="ARBA00005189"/>
    </source>
</evidence>
<dbReference type="CDD" id="cd02440">
    <property type="entry name" value="AdoMet_MTases"/>
    <property type="match status" value="1"/>
</dbReference>
<evidence type="ECO:0000259" key="8">
    <source>
        <dbReference type="Pfam" id="PF13847"/>
    </source>
</evidence>
<comment type="pathway">
    <text evidence="1">Phospholipid metabolism; phosphatidylcholine biosynthesis.</text>
</comment>
<dbReference type="EMBL" id="BGZK01000005">
    <property type="protein sequence ID" value="GBP00347.1"/>
    <property type="molecule type" value="Genomic_DNA"/>
</dbReference>
<evidence type="ECO:0000256" key="5">
    <source>
        <dbReference type="ARBA" id="ARBA00035674"/>
    </source>
</evidence>
<sequence length="268" mass="31498">MSDSKKLQEFLDNGQYSKHGLEKYEWIFGETFLSTGGMETTVQVLKHIQLGKNPKVLDLGSGLGGHSFLFAEKFGADVTGLDLSANMIAVARKHLENRPHLREKVKFQLEDCTKIDFPENTFDLVYSRDTLIHIRNKGDLFRNIFKWLKPDGYVMFTDYVRGEHEHKYSGEFKEYLKKRDYDMITAIDYKQILQNSGFAEVEVKDWREEFKNALKVELNKLQERREEFLEKFTQDDYDDLESGWLSKIHRAEEGHQRWVLGIARKSKQ</sequence>
<dbReference type="STRING" id="151549.A0A4C1SG54"/>
<dbReference type="EC" id="2.1.1.103" evidence="5"/>
<name>A0A4C1SG54_EUMVA</name>
<protein>
    <recommendedName>
        <fullName evidence="5">phosphoethanolamine N-methyltransferase</fullName>
        <ecNumber evidence="5">2.1.1.103</ecNumber>
    </recommendedName>
</protein>
<reference evidence="9 10" key="1">
    <citation type="journal article" date="2019" name="Commun. Biol.">
        <title>The bagworm genome reveals a unique fibroin gene that provides high tensile strength.</title>
        <authorList>
            <person name="Kono N."/>
            <person name="Nakamura H."/>
            <person name="Ohtoshi R."/>
            <person name="Tomita M."/>
            <person name="Numata K."/>
            <person name="Arakawa K."/>
        </authorList>
    </citation>
    <scope>NUCLEOTIDE SEQUENCE [LARGE SCALE GENOMIC DNA]</scope>
</reference>
<evidence type="ECO:0000256" key="3">
    <source>
        <dbReference type="ARBA" id="ARBA00022603"/>
    </source>
</evidence>
<evidence type="ECO:0000256" key="7">
    <source>
        <dbReference type="ARBA" id="ARBA00047841"/>
    </source>
</evidence>
<dbReference type="OrthoDB" id="8300214at2759"/>
<proteinExistence type="predicted"/>
<comment type="catalytic activity">
    <reaction evidence="7">
        <text>N-methylethanolamine phosphate + S-adenosyl-L-methionine = N,N-dimethylethanolamine phosphate + S-adenosyl-L-homocysteine + H(+)</text>
        <dbReference type="Rhea" id="RHEA:25321"/>
        <dbReference type="ChEBI" id="CHEBI:15378"/>
        <dbReference type="ChEBI" id="CHEBI:57781"/>
        <dbReference type="ChEBI" id="CHEBI:57856"/>
        <dbReference type="ChEBI" id="CHEBI:58641"/>
        <dbReference type="ChEBI" id="CHEBI:59789"/>
        <dbReference type="EC" id="2.1.1.103"/>
    </reaction>
    <physiologicalReaction direction="left-to-right" evidence="7">
        <dbReference type="Rhea" id="RHEA:25322"/>
    </physiologicalReaction>
</comment>
<evidence type="ECO:0000313" key="9">
    <source>
        <dbReference type="EMBL" id="GBP00347.1"/>
    </source>
</evidence>
<comment type="caution">
    <text evidence="9">The sequence shown here is derived from an EMBL/GenBank/DDBJ whole genome shotgun (WGS) entry which is preliminary data.</text>
</comment>
<dbReference type="GO" id="GO:0000234">
    <property type="term" value="F:phosphoethanolamine N-methyltransferase activity"/>
    <property type="evidence" value="ECO:0007669"/>
    <property type="project" value="UniProtKB-EC"/>
</dbReference>
<gene>
    <name evidence="9" type="primary">NMT3</name>
    <name evidence="9" type="ORF">EVAR_928_1</name>
</gene>
<dbReference type="SUPFAM" id="SSF53335">
    <property type="entry name" value="S-adenosyl-L-methionine-dependent methyltransferases"/>
    <property type="match status" value="1"/>
</dbReference>
<keyword evidence="4 9" id="KW-0808">Transferase</keyword>